<dbReference type="InterPro" id="IPR050204">
    <property type="entry name" value="AraC_XylS_family_regulators"/>
</dbReference>
<dbReference type="Proteomes" id="UP000664658">
    <property type="component" value="Unassembled WGS sequence"/>
</dbReference>
<dbReference type="GO" id="GO:0043565">
    <property type="term" value="F:sequence-specific DNA binding"/>
    <property type="evidence" value="ECO:0007669"/>
    <property type="project" value="InterPro"/>
</dbReference>
<dbReference type="InterPro" id="IPR009057">
    <property type="entry name" value="Homeodomain-like_sf"/>
</dbReference>
<dbReference type="Pfam" id="PF12852">
    <property type="entry name" value="Cupin_6"/>
    <property type="match status" value="1"/>
</dbReference>
<dbReference type="InterPro" id="IPR018060">
    <property type="entry name" value="HTH_AraC"/>
</dbReference>
<dbReference type="EMBL" id="JAFNAA010000017">
    <property type="protein sequence ID" value="MBO1109336.1"/>
    <property type="molecule type" value="Genomic_DNA"/>
</dbReference>
<dbReference type="AlphaFoldDB" id="A0A8I1W8Q4"/>
<dbReference type="PROSITE" id="PS00041">
    <property type="entry name" value="HTH_ARAC_FAMILY_1"/>
    <property type="match status" value="1"/>
</dbReference>
<dbReference type="InterPro" id="IPR032783">
    <property type="entry name" value="AraC_lig"/>
</dbReference>
<proteinExistence type="predicted"/>
<dbReference type="PROSITE" id="PS01124">
    <property type="entry name" value="HTH_ARAC_FAMILY_2"/>
    <property type="match status" value="1"/>
</dbReference>
<comment type="caution">
    <text evidence="5">The sequence shown here is derived from an EMBL/GenBank/DDBJ whole genome shotgun (WGS) entry which is preliminary data.</text>
</comment>
<evidence type="ECO:0000313" key="5">
    <source>
        <dbReference type="EMBL" id="MBO1109336.1"/>
    </source>
</evidence>
<dbReference type="Gene3D" id="1.10.10.60">
    <property type="entry name" value="Homeodomain-like"/>
    <property type="match status" value="2"/>
</dbReference>
<keyword evidence="1" id="KW-0805">Transcription regulation</keyword>
<organism evidence="5 6">
    <name type="scientific">Plesiomonas shigelloides</name>
    <name type="common">Aeromonas shigelloides</name>
    <dbReference type="NCBI Taxonomy" id="703"/>
    <lineage>
        <taxon>Bacteria</taxon>
        <taxon>Pseudomonadati</taxon>
        <taxon>Pseudomonadota</taxon>
        <taxon>Gammaproteobacteria</taxon>
        <taxon>Enterobacterales</taxon>
        <taxon>Enterobacteriaceae</taxon>
        <taxon>Plesiomonas</taxon>
    </lineage>
</organism>
<gene>
    <name evidence="5" type="ORF">J2R62_14150</name>
</gene>
<dbReference type="GO" id="GO:0003700">
    <property type="term" value="F:DNA-binding transcription factor activity"/>
    <property type="evidence" value="ECO:0007669"/>
    <property type="project" value="InterPro"/>
</dbReference>
<evidence type="ECO:0000256" key="1">
    <source>
        <dbReference type="ARBA" id="ARBA00023015"/>
    </source>
</evidence>
<name>A0A8I1W8Q4_PLESH</name>
<accession>A0A8I1W8Q4</accession>
<evidence type="ECO:0000313" key="6">
    <source>
        <dbReference type="Proteomes" id="UP000664658"/>
    </source>
</evidence>
<keyword evidence="2" id="KW-0238">DNA-binding</keyword>
<dbReference type="SMART" id="SM00342">
    <property type="entry name" value="HTH_ARAC"/>
    <property type="match status" value="1"/>
</dbReference>
<evidence type="ECO:0000256" key="2">
    <source>
        <dbReference type="ARBA" id="ARBA00023125"/>
    </source>
</evidence>
<protein>
    <submittedName>
        <fullName evidence="5">AraC family transcriptional regulator</fullName>
    </submittedName>
</protein>
<feature type="domain" description="HTH araC/xylS-type" evidence="4">
    <location>
        <begin position="185"/>
        <end position="282"/>
    </location>
</feature>
<dbReference type="PANTHER" id="PTHR46796">
    <property type="entry name" value="HTH-TYPE TRANSCRIPTIONAL ACTIVATOR RHAS-RELATED"/>
    <property type="match status" value="1"/>
</dbReference>
<dbReference type="InterPro" id="IPR018062">
    <property type="entry name" value="HTH_AraC-typ_CS"/>
</dbReference>
<evidence type="ECO:0000256" key="3">
    <source>
        <dbReference type="ARBA" id="ARBA00023163"/>
    </source>
</evidence>
<evidence type="ECO:0000259" key="4">
    <source>
        <dbReference type="PROSITE" id="PS01124"/>
    </source>
</evidence>
<dbReference type="PANTHER" id="PTHR46796:SF7">
    <property type="entry name" value="ARAC FAMILY TRANSCRIPTIONAL REGULATOR"/>
    <property type="match status" value="1"/>
</dbReference>
<dbReference type="RefSeq" id="WP_207542508.1">
    <property type="nucleotide sequence ID" value="NZ_JAFNAA010000017.1"/>
</dbReference>
<dbReference type="SUPFAM" id="SSF46689">
    <property type="entry name" value="Homeodomain-like"/>
    <property type="match status" value="2"/>
</dbReference>
<dbReference type="Pfam" id="PF12833">
    <property type="entry name" value="HTH_18"/>
    <property type="match status" value="1"/>
</dbReference>
<reference evidence="5" key="1">
    <citation type="submission" date="2021-03" db="EMBL/GenBank/DDBJ databases">
        <title>Plesiomonas shigelloides zfcc0051, isolated from zebrafish feces.</title>
        <authorList>
            <person name="Vanderhoek Z."/>
            <person name="Gaulke C."/>
        </authorList>
    </citation>
    <scope>NUCLEOTIDE SEQUENCE</scope>
    <source>
        <strain evidence="5">Zfcc0051</strain>
    </source>
</reference>
<keyword evidence="3" id="KW-0804">Transcription</keyword>
<sequence length="311" mass="34426">MRLLKYTGRLKMDLLSRLLSQSAPQTHLFFAGNLCERSESRDYPDGGHLHLLRRGELMLSDETGGRWQLTTPTLVMFPKGRAHRLEPQQLAGCDLVCASFSLGPNTDSPLQQALPEVLVLPLSEVALLEPVLAMLFDEAFAARYGQTSMLSRLLEMLIILLLRYIVAQGLCQHGMLAALSDSKLAKAMLLMHERKDEPWTVASLAQGAGMSRARFAEHFQRLIGQSPLAYLTQLRMTQACQQLLQGQSVLAVALNNGYSSQTAFSRAFVRAIGMSPARWLKAQQVKTAHDVRLPFSHNGNAEAPLAVYLLS</sequence>